<dbReference type="EMBL" id="QURH01000314">
    <property type="protein sequence ID" value="RFU39988.1"/>
    <property type="molecule type" value="Genomic_DNA"/>
</dbReference>
<dbReference type="PANTHER" id="PTHR30468:SF1">
    <property type="entry name" value="ALPHA-KETOGLUTARATE-DEPENDENT SULFONATE DIOXYGENASE"/>
    <property type="match status" value="1"/>
</dbReference>
<dbReference type="GO" id="GO:0046872">
    <property type="term" value="F:metal ion binding"/>
    <property type="evidence" value="ECO:0007669"/>
    <property type="project" value="UniProtKB-KW"/>
</dbReference>
<proteinExistence type="inferred from homology"/>
<keyword evidence="2" id="KW-0479">Metal-binding</keyword>
<evidence type="ECO:0000259" key="6">
    <source>
        <dbReference type="Pfam" id="PF02668"/>
    </source>
</evidence>
<dbReference type="GO" id="GO:0016706">
    <property type="term" value="F:2-oxoglutarate-dependent dioxygenase activity"/>
    <property type="evidence" value="ECO:0007669"/>
    <property type="project" value="TreeGrafter"/>
</dbReference>
<dbReference type="Gene3D" id="3.60.130.10">
    <property type="entry name" value="Clavaminate synthase-like"/>
    <property type="match status" value="1"/>
</dbReference>
<keyword evidence="5" id="KW-0408">Iron</keyword>
<evidence type="ECO:0000256" key="4">
    <source>
        <dbReference type="ARBA" id="ARBA00023002"/>
    </source>
</evidence>
<keyword evidence="8" id="KW-1185">Reference proteome</keyword>
<evidence type="ECO:0000313" key="7">
    <source>
        <dbReference type="EMBL" id="RFU39988.1"/>
    </source>
</evidence>
<feature type="domain" description="TauD/TfdA-like" evidence="6">
    <location>
        <begin position="4"/>
        <end position="262"/>
    </location>
</feature>
<dbReference type="InterPro" id="IPR003819">
    <property type="entry name" value="TauD/TfdA-like"/>
</dbReference>
<dbReference type="InterPro" id="IPR042098">
    <property type="entry name" value="TauD-like_sf"/>
</dbReference>
<dbReference type="OrthoDB" id="581608at2"/>
<dbReference type="Proteomes" id="UP000261811">
    <property type="component" value="Unassembled WGS sequence"/>
</dbReference>
<dbReference type="AlphaFoldDB" id="A0A372JKY8"/>
<evidence type="ECO:0000256" key="1">
    <source>
        <dbReference type="ARBA" id="ARBA00005896"/>
    </source>
</evidence>
<dbReference type="PANTHER" id="PTHR30468">
    <property type="entry name" value="ALPHA-KETOGLUTARATE-DEPENDENT SULFONATE DIOXYGENASE"/>
    <property type="match status" value="1"/>
</dbReference>
<dbReference type="InterPro" id="IPR051323">
    <property type="entry name" value="AtsK-like"/>
</dbReference>
<name>A0A372JKY8_9ACTN</name>
<sequence length="295" mass="33079">MIEFQPMTANIGAEVSGVDIGKPLDAEQVQTLREGLLKHMVLFFREQHISDEEHVAFARQFGTANMPPMDTSGSPVHVLDQTDPKGEGGDQWHSDNTFMKVPPMGSLLRAVMLPEVGGDTLWANMYMAYDSLAPWLQRLCDELYAEHDLTMSVTKAIDKGHRMDLRAMQEKNPPSVHPVVRIHPETGRKALYVNRSSVTRLIGLSRRENEALLPLLFDAVRDPQFQVRLKWRVGTLAFWDNRPTQHYAVADYTQRRKMHRVTINCPAEIDDGVPKGPGGVTGADAPAEKAAARYL</sequence>
<gene>
    <name evidence="7" type="ORF">DZF91_19415</name>
</gene>
<protein>
    <submittedName>
        <fullName evidence="7">Taurine dioxygenase</fullName>
    </submittedName>
</protein>
<keyword evidence="4" id="KW-0560">Oxidoreductase</keyword>
<dbReference type="Pfam" id="PF02668">
    <property type="entry name" value="TauD"/>
    <property type="match status" value="1"/>
</dbReference>
<reference evidence="7 8" key="1">
    <citation type="submission" date="2018-08" db="EMBL/GenBank/DDBJ databases">
        <title>Actinomadura jelena sp. nov., a novel Actinomycete isolated from soil in Chad.</title>
        <authorList>
            <person name="Shi L."/>
        </authorList>
    </citation>
    <scope>NUCLEOTIDE SEQUENCE [LARGE SCALE GENOMIC DNA]</scope>
    <source>
        <strain evidence="7 8">NEAU-G17</strain>
    </source>
</reference>
<evidence type="ECO:0000313" key="8">
    <source>
        <dbReference type="Proteomes" id="UP000261811"/>
    </source>
</evidence>
<evidence type="ECO:0000256" key="5">
    <source>
        <dbReference type="ARBA" id="ARBA00023004"/>
    </source>
</evidence>
<evidence type="ECO:0000256" key="3">
    <source>
        <dbReference type="ARBA" id="ARBA00022964"/>
    </source>
</evidence>
<comment type="similarity">
    <text evidence="1">Belongs to the TfdA dioxygenase family.</text>
</comment>
<dbReference type="SUPFAM" id="SSF51197">
    <property type="entry name" value="Clavaminate synthase-like"/>
    <property type="match status" value="1"/>
</dbReference>
<comment type="caution">
    <text evidence="7">The sequence shown here is derived from an EMBL/GenBank/DDBJ whole genome shotgun (WGS) entry which is preliminary data.</text>
</comment>
<accession>A0A372JKY8</accession>
<keyword evidence="3 7" id="KW-0223">Dioxygenase</keyword>
<evidence type="ECO:0000256" key="2">
    <source>
        <dbReference type="ARBA" id="ARBA00022723"/>
    </source>
</evidence>
<dbReference type="RefSeq" id="WP_117358876.1">
    <property type="nucleotide sequence ID" value="NZ_QURH01000314.1"/>
</dbReference>
<dbReference type="GO" id="GO:0005737">
    <property type="term" value="C:cytoplasm"/>
    <property type="evidence" value="ECO:0007669"/>
    <property type="project" value="TreeGrafter"/>
</dbReference>
<organism evidence="7 8">
    <name type="scientific">Actinomadura logoneensis</name>
    <dbReference type="NCBI Taxonomy" id="2293572"/>
    <lineage>
        <taxon>Bacteria</taxon>
        <taxon>Bacillati</taxon>
        <taxon>Actinomycetota</taxon>
        <taxon>Actinomycetes</taxon>
        <taxon>Streptosporangiales</taxon>
        <taxon>Thermomonosporaceae</taxon>
        <taxon>Actinomadura</taxon>
    </lineage>
</organism>